<dbReference type="OrthoDB" id="1517790at2759"/>
<dbReference type="OMA" id="ISICHEL"/>
<keyword evidence="5" id="KW-1185">Reference proteome</keyword>
<dbReference type="Proteomes" id="UP000051952">
    <property type="component" value="Unassembled WGS sequence"/>
</dbReference>
<dbReference type="SUPFAM" id="SSF52058">
    <property type="entry name" value="L domain-like"/>
    <property type="match status" value="1"/>
</dbReference>
<organism evidence="4 5">
    <name type="scientific">Bodo saltans</name>
    <name type="common">Flagellated protozoan</name>
    <dbReference type="NCBI Taxonomy" id="75058"/>
    <lineage>
        <taxon>Eukaryota</taxon>
        <taxon>Discoba</taxon>
        <taxon>Euglenozoa</taxon>
        <taxon>Kinetoplastea</taxon>
        <taxon>Metakinetoplastina</taxon>
        <taxon>Eubodonida</taxon>
        <taxon>Bodonidae</taxon>
        <taxon>Bodo</taxon>
    </lineage>
</organism>
<keyword evidence="2" id="KW-0677">Repeat</keyword>
<proteinExistence type="predicted"/>
<dbReference type="EMBL" id="CYKH01002240">
    <property type="protein sequence ID" value="CUG94357.1"/>
    <property type="molecule type" value="Genomic_DNA"/>
</dbReference>
<evidence type="ECO:0000313" key="4">
    <source>
        <dbReference type="EMBL" id="CUG94357.1"/>
    </source>
</evidence>
<accession>A0A0S4JS78</accession>
<name>A0A0S4JS78_BODSA</name>
<sequence length="248" mass="27388">MSLFSLCLRSSLEFIRKMLSENLVLAKTKAEKLPQVKNLNLWGAELSDISLVAQLINLEVLALSVNHVTTLRDVAECKNLRELYLRKNDIVSLGEVYYLSKLPALTTLWLSDNPCAKDPNYRMFTVRCCPNLRQLDSIEVSPQERSEAQQLPASLINEIVSSRVQAPPPPQPAPPAAQVAPKSSLPSVPDVTPTVPTTSSPTPTGSGPQASRQTQKTVLTAIVTLLSELNNESLEILHREVAERMKRK</sequence>
<dbReference type="InterPro" id="IPR001611">
    <property type="entry name" value="Leu-rich_rpt"/>
</dbReference>
<dbReference type="VEuPathDB" id="TriTrypDB:BSAL_47780"/>
<dbReference type="PANTHER" id="PTHR18849">
    <property type="entry name" value="LEUCINE RICH REPEAT PROTEIN"/>
    <property type="match status" value="1"/>
</dbReference>
<evidence type="ECO:0008006" key="6">
    <source>
        <dbReference type="Google" id="ProtNLM"/>
    </source>
</evidence>
<evidence type="ECO:0000256" key="1">
    <source>
        <dbReference type="ARBA" id="ARBA00022614"/>
    </source>
</evidence>
<dbReference type="Pfam" id="PF14580">
    <property type="entry name" value="LRR_9"/>
    <property type="match status" value="1"/>
</dbReference>
<dbReference type="PROSITE" id="PS51450">
    <property type="entry name" value="LRR"/>
    <property type="match status" value="2"/>
</dbReference>
<evidence type="ECO:0000256" key="2">
    <source>
        <dbReference type="ARBA" id="ARBA00022737"/>
    </source>
</evidence>
<dbReference type="PANTHER" id="PTHR18849:SF0">
    <property type="entry name" value="CILIA- AND FLAGELLA-ASSOCIATED PROTEIN 410-RELATED"/>
    <property type="match status" value="1"/>
</dbReference>
<feature type="compositionally biased region" description="Pro residues" evidence="3">
    <location>
        <begin position="166"/>
        <end position="175"/>
    </location>
</feature>
<dbReference type="InterPro" id="IPR032675">
    <property type="entry name" value="LRR_dom_sf"/>
</dbReference>
<protein>
    <recommendedName>
        <fullName evidence="6">Leucine-rich repeat protein</fullName>
    </recommendedName>
</protein>
<keyword evidence="1" id="KW-0433">Leucine-rich repeat</keyword>
<dbReference type="AlphaFoldDB" id="A0A0S4JS78"/>
<feature type="region of interest" description="Disordered" evidence="3">
    <location>
        <begin position="163"/>
        <end position="215"/>
    </location>
</feature>
<reference evidence="5" key="1">
    <citation type="submission" date="2015-09" db="EMBL/GenBank/DDBJ databases">
        <authorList>
            <consortium name="Pathogen Informatics"/>
        </authorList>
    </citation>
    <scope>NUCLEOTIDE SEQUENCE [LARGE SCALE GENOMIC DNA]</scope>
    <source>
        <strain evidence="5">Lake Konstanz</strain>
    </source>
</reference>
<evidence type="ECO:0000313" key="5">
    <source>
        <dbReference type="Proteomes" id="UP000051952"/>
    </source>
</evidence>
<gene>
    <name evidence="4" type="ORF">BSAL_47780</name>
</gene>
<feature type="compositionally biased region" description="Low complexity" evidence="3">
    <location>
        <begin position="176"/>
        <end position="206"/>
    </location>
</feature>
<evidence type="ECO:0000256" key="3">
    <source>
        <dbReference type="SAM" id="MobiDB-lite"/>
    </source>
</evidence>
<dbReference type="Gene3D" id="3.80.10.10">
    <property type="entry name" value="Ribonuclease Inhibitor"/>
    <property type="match status" value="1"/>
</dbReference>